<keyword evidence="2" id="KW-1185">Reference proteome</keyword>
<dbReference type="GeneID" id="82890817"/>
<name>A0ABY5V2R1_9BACT</name>
<gene>
    <name evidence="1" type="ORF">NQ491_03745</name>
</gene>
<dbReference type="InterPro" id="IPR033410">
    <property type="entry name" value="DUF5119"/>
</dbReference>
<organism evidence="1 2">
    <name type="scientific">Alistipes ihumii AP11</name>
    <dbReference type="NCBI Taxonomy" id="1211813"/>
    <lineage>
        <taxon>Bacteria</taxon>
        <taxon>Pseudomonadati</taxon>
        <taxon>Bacteroidota</taxon>
        <taxon>Bacteroidia</taxon>
        <taxon>Bacteroidales</taxon>
        <taxon>Rikenellaceae</taxon>
        <taxon>Alistipes</taxon>
    </lineage>
</organism>
<evidence type="ECO:0000313" key="2">
    <source>
        <dbReference type="Proteomes" id="UP001059295"/>
    </source>
</evidence>
<accession>A0ABY5V2R1</accession>
<dbReference type="RefSeq" id="WP_019244650.1">
    <property type="nucleotide sequence ID" value="NZ_CAPH01000002.1"/>
</dbReference>
<protein>
    <submittedName>
        <fullName evidence="1">DUF5119 domain-containing protein</fullName>
    </submittedName>
</protein>
<proteinExistence type="predicted"/>
<reference evidence="1" key="1">
    <citation type="journal article" date="2022" name="Cell">
        <title>Design, construction, and in vivo augmentation of a complex gut microbiome.</title>
        <authorList>
            <person name="Cheng A.G."/>
            <person name="Ho P.Y."/>
            <person name="Aranda-Diaz A."/>
            <person name="Jain S."/>
            <person name="Yu F.B."/>
            <person name="Meng X."/>
            <person name="Wang M."/>
            <person name="Iakiviak M."/>
            <person name="Nagashima K."/>
            <person name="Zhao A."/>
            <person name="Murugkar P."/>
            <person name="Patil A."/>
            <person name="Atabakhsh K."/>
            <person name="Weakley A."/>
            <person name="Yan J."/>
            <person name="Brumbaugh A.R."/>
            <person name="Higginbottom S."/>
            <person name="Dimas A."/>
            <person name="Shiver A.L."/>
            <person name="Deutschbauer A."/>
            <person name="Neff N."/>
            <person name="Sonnenburg J.L."/>
            <person name="Huang K.C."/>
            <person name="Fischbach M.A."/>
        </authorList>
    </citation>
    <scope>NUCLEOTIDE SEQUENCE</scope>
    <source>
        <strain evidence="1">AP11</strain>
    </source>
</reference>
<evidence type="ECO:0000313" key="1">
    <source>
        <dbReference type="EMBL" id="UWN57904.1"/>
    </source>
</evidence>
<dbReference type="Pfam" id="PF17145">
    <property type="entry name" value="DUF5119"/>
    <property type="match status" value="1"/>
</dbReference>
<dbReference type="Proteomes" id="UP001059295">
    <property type="component" value="Chromosome"/>
</dbReference>
<dbReference type="EMBL" id="CP102294">
    <property type="protein sequence ID" value="UWN57904.1"/>
    <property type="molecule type" value="Genomic_DNA"/>
</dbReference>
<sequence length="303" mass="32769">MGKRLTYVLSGCMLLIMWAESGCTKQSLDHRKREGHVHIALQWDKGYTPAGSRFYFYPEDGSEAIVRDCPKEGFSGTLPEGSYRVIVLNSDARNIALRNEQQHQTAEIYVLPEEEGLSAVPCICQPGNLLLAGGINEADKLEVPYRDTVSVSASPHSRVKKIRFFFKLENFVPVVLCSGTLSGVSSSIFCATGACSDASANVRFAASPAEGEYDFSADVSVLDLARPEEAGRTHLLDLTLQGEDGTLYPVILDLTDTIARLIGESGGTVPVEIPLDITLALIDNTLHASVRIWDMGGSGSGEL</sequence>